<sequence length="175" mass="19665">MIGEIRDEETAKIAVRASITGHLVLSTLHTNGAMATISRLIDMGIPSYLVADSLVVVLAQRLVRKLCPYCKAEYKVMNEEFEHLGFKRGEKTYSAVGCNKCCETGYKGRTVIYELLEMDSNHRSIIVRNGISDELWKYCNENKSSSLKDSCKTLVLNGITSIEEFISATYSYNFK</sequence>
<dbReference type="Proteomes" id="UP000182569">
    <property type="component" value="Chromosome"/>
</dbReference>
<dbReference type="EMBL" id="CP015756">
    <property type="protein sequence ID" value="APC41032.1"/>
    <property type="molecule type" value="Genomic_DNA"/>
</dbReference>
<dbReference type="GO" id="GO:0005886">
    <property type="term" value="C:plasma membrane"/>
    <property type="evidence" value="ECO:0007669"/>
    <property type="project" value="TreeGrafter"/>
</dbReference>
<proteinExistence type="inferred from homology"/>
<keyword evidence="6" id="KW-1185">Reference proteome</keyword>
<comment type="similarity">
    <text evidence="1">Belongs to the GSP E family.</text>
</comment>
<dbReference type="GO" id="GO:0005524">
    <property type="term" value="F:ATP binding"/>
    <property type="evidence" value="ECO:0007669"/>
    <property type="project" value="UniProtKB-KW"/>
</dbReference>
<evidence type="ECO:0000256" key="3">
    <source>
        <dbReference type="ARBA" id="ARBA00022840"/>
    </source>
</evidence>
<evidence type="ECO:0000256" key="2">
    <source>
        <dbReference type="ARBA" id="ARBA00022741"/>
    </source>
</evidence>
<dbReference type="PANTHER" id="PTHR30258:SF1">
    <property type="entry name" value="PROTEIN TRANSPORT PROTEIN HOFB HOMOLOG"/>
    <property type="match status" value="1"/>
</dbReference>
<dbReference type="InterPro" id="IPR001482">
    <property type="entry name" value="T2SS/T4SS_dom"/>
</dbReference>
<dbReference type="PANTHER" id="PTHR30258">
    <property type="entry name" value="TYPE II SECRETION SYSTEM PROTEIN GSPE-RELATED"/>
    <property type="match status" value="1"/>
</dbReference>
<reference evidence="6" key="1">
    <citation type="journal article" date="2016" name="Front. Microbiol.">
        <title>Complete Genome Sequence of Clostridium estertheticum DSM 8809, a Microbe Identified in Spoiled Vacuum Packed Beef.</title>
        <authorList>
            <person name="Yu Z."/>
            <person name="Gunn L."/>
            <person name="Brennan E."/>
            <person name="Reid R."/>
            <person name="Wall P.G."/>
            <person name="Gaora O.P."/>
            <person name="Hurley D."/>
            <person name="Bolton D."/>
            <person name="Fanning S."/>
        </authorList>
    </citation>
    <scope>NUCLEOTIDE SEQUENCE [LARGE SCALE GENOMIC DNA]</scope>
    <source>
        <strain evidence="6">DSM 8809</strain>
    </source>
</reference>
<dbReference type="OrthoDB" id="9808272at2"/>
<dbReference type="KEGG" id="ceu:A7L45_13580"/>
<name>A0A1J0GJC0_9CLOT</name>
<evidence type="ECO:0000256" key="1">
    <source>
        <dbReference type="ARBA" id="ARBA00006611"/>
    </source>
</evidence>
<dbReference type="AlphaFoldDB" id="A0A1J0GJC0"/>
<dbReference type="STRING" id="1552.A7L45_13580"/>
<accession>A0A1J0GJC0</accession>
<dbReference type="Pfam" id="PF00437">
    <property type="entry name" value="T2SSE"/>
    <property type="match status" value="1"/>
</dbReference>
<gene>
    <name evidence="5" type="ORF">A7L45_13580</name>
</gene>
<dbReference type="InterPro" id="IPR027417">
    <property type="entry name" value="P-loop_NTPase"/>
</dbReference>
<evidence type="ECO:0000259" key="4">
    <source>
        <dbReference type="Pfam" id="PF00437"/>
    </source>
</evidence>
<dbReference type="GO" id="GO:0016887">
    <property type="term" value="F:ATP hydrolysis activity"/>
    <property type="evidence" value="ECO:0007669"/>
    <property type="project" value="TreeGrafter"/>
</dbReference>
<protein>
    <recommendedName>
        <fullName evidence="4">Bacterial type II secretion system protein E domain-containing protein</fullName>
    </recommendedName>
</protein>
<feature type="domain" description="Bacterial type II secretion system protein E" evidence="4">
    <location>
        <begin position="1"/>
        <end position="165"/>
    </location>
</feature>
<organism evidence="5 6">
    <name type="scientific">Clostridium estertheticum subsp. estertheticum</name>
    <dbReference type="NCBI Taxonomy" id="1552"/>
    <lineage>
        <taxon>Bacteria</taxon>
        <taxon>Bacillati</taxon>
        <taxon>Bacillota</taxon>
        <taxon>Clostridia</taxon>
        <taxon>Eubacteriales</taxon>
        <taxon>Clostridiaceae</taxon>
        <taxon>Clostridium</taxon>
    </lineage>
</organism>
<dbReference type="Gene3D" id="3.40.50.300">
    <property type="entry name" value="P-loop containing nucleotide triphosphate hydrolases"/>
    <property type="match status" value="1"/>
</dbReference>
<evidence type="ECO:0000313" key="5">
    <source>
        <dbReference type="EMBL" id="APC41032.1"/>
    </source>
</evidence>
<keyword evidence="2" id="KW-0547">Nucleotide-binding</keyword>
<dbReference type="SUPFAM" id="SSF52540">
    <property type="entry name" value="P-loop containing nucleoside triphosphate hydrolases"/>
    <property type="match status" value="1"/>
</dbReference>
<evidence type="ECO:0000313" key="6">
    <source>
        <dbReference type="Proteomes" id="UP000182569"/>
    </source>
</evidence>
<keyword evidence="3" id="KW-0067">ATP-binding</keyword>